<dbReference type="AlphaFoldDB" id="A0A514CGN1"/>
<evidence type="ECO:0000313" key="3">
    <source>
        <dbReference type="Proteomes" id="UP000316614"/>
    </source>
</evidence>
<evidence type="ECO:0000256" key="1">
    <source>
        <dbReference type="SAM" id="MobiDB-lite"/>
    </source>
</evidence>
<dbReference type="Proteomes" id="UP000316614">
    <property type="component" value="Chromosome"/>
</dbReference>
<dbReference type="RefSeq" id="WP_141614234.1">
    <property type="nucleotide sequence ID" value="NZ_CP041253.1"/>
</dbReference>
<dbReference type="KEGG" id="echi:FKX85_07995"/>
<reference evidence="2 3" key="1">
    <citation type="submission" date="2019-06" db="EMBL/GenBank/DDBJ databases">
        <title>Echinicola alkalisoli sp. nov. isolated from saline soil.</title>
        <authorList>
            <person name="Sun J.-Q."/>
            <person name="Xu L."/>
        </authorList>
    </citation>
    <scope>NUCLEOTIDE SEQUENCE [LARGE SCALE GENOMIC DNA]</scope>
    <source>
        <strain evidence="2 3">LN3S3</strain>
    </source>
</reference>
<gene>
    <name evidence="2" type="ORF">FKX85_07995</name>
</gene>
<organism evidence="2 3">
    <name type="scientific">Echinicola soli</name>
    <dbReference type="NCBI Taxonomy" id="2591634"/>
    <lineage>
        <taxon>Bacteria</taxon>
        <taxon>Pseudomonadati</taxon>
        <taxon>Bacteroidota</taxon>
        <taxon>Cytophagia</taxon>
        <taxon>Cytophagales</taxon>
        <taxon>Cyclobacteriaceae</taxon>
        <taxon>Echinicola</taxon>
    </lineage>
</organism>
<accession>A0A514CGN1</accession>
<dbReference type="EMBL" id="CP041253">
    <property type="protein sequence ID" value="QDH78981.1"/>
    <property type="molecule type" value="Genomic_DNA"/>
</dbReference>
<keyword evidence="3" id="KW-1185">Reference proteome</keyword>
<proteinExistence type="predicted"/>
<evidence type="ECO:0000313" key="2">
    <source>
        <dbReference type="EMBL" id="QDH78981.1"/>
    </source>
</evidence>
<feature type="region of interest" description="Disordered" evidence="1">
    <location>
        <begin position="59"/>
        <end position="80"/>
    </location>
</feature>
<protein>
    <submittedName>
        <fullName evidence="2">Uncharacterized protein</fullName>
    </submittedName>
</protein>
<sequence length="80" mass="8895">MRRAQSGDFADPDRLMIVVWGTDNLTLVLCHIYVGAFLPPYLLKGQSCALTFPLGDRGVSEEEEQPAPHGYRGGRGRLMF</sequence>
<name>A0A514CGN1_9BACT</name>